<dbReference type="PROSITE" id="PS01360">
    <property type="entry name" value="ZF_MYND_1"/>
    <property type="match status" value="1"/>
</dbReference>
<keyword evidence="13" id="KW-1133">Transmembrane helix</keyword>
<dbReference type="InterPro" id="IPR001394">
    <property type="entry name" value="Peptidase_C19_UCH"/>
</dbReference>
<dbReference type="GO" id="GO:0006508">
    <property type="term" value="P:proteolysis"/>
    <property type="evidence" value="ECO:0007669"/>
    <property type="project" value="UniProtKB-KW"/>
</dbReference>
<sequence>MIHLVGAGIGVLIIVVFIYASIAGLWRDSQDLRQHVFAARTSLDGEPWWERSAIARRMSIDAGLCRVCSKPTTTHCSRCKSVKYCSIACQRKDWGSNHKFECDNLQKQAAAQTAAAALGSSSGHPASNGSLSKPPPLDPNEDAPVPRQVLFSYQHYLQLCHNRTSCRRPPIGLTNHGNNCYANSALQCLLASRPLRAYLDQGLHSRDCNKPGNEWCLLCQLQVLCKRMAEAPVGSEVSVRPLLSHLRRFAKTLSLGRQEDAHEFFYSLLNTLEAIQLTNYGGKERFDMRTQETTLVHHVFGGYLRSQVVCGGCGAASRRYEACLDLQLEVPGGVDRLEDALARHTAEEVLDGDNRYACDGCGRRCRACRSTRFEVAPNSLVLCLKRFGTGRFGKINKVLVYGEALDLSPFMAQQAMDEGPVTYTLSGVIVHLDQMNSTSFGHYICFVRTADGRWYICDDARVAPTSPSRVLSQNAYMLFYTRDTPKPAPQPGYKRQRPLTPAAAAPHQQQQDAAAVNGVAEEAAMQQQQQPLASEHLARVSTAPAALVRMGDELASSSSKDEEELAASLTSSSSGVAAAGAGSSGCSTPLAAAAAAAAAGAAATPQQQQSPEQRQQDDSRIGSSADSSGSLRKAADTQQQQQQQDGSAAAESVTGAAVNGSSILPAVVYSLKRVGPELLQLRAHLPGVQQASQVCVDVVNAGPQLQRLLLKVPGRFAALEVPLLPVLGAGSAAAAAGSGSAAASDASAALDSTAAAAAAGAQVVAAVSGKLYRRRQVLSLKLHLAAAGSSSGSSGSSSNAADSTVHWHSTDSGPDVASSSGSESDSSLVLVPMRSMRAVMSEMDLNSFFGRHSTAGQQAMQGLRHGRQQQQQQRAAAAAAAAAAGQDGVELGDSATAGGGGGSVVAGGGVKQAGSKKGSSSKKGSKGKKKR</sequence>
<feature type="compositionally biased region" description="Polar residues" evidence="12">
    <location>
        <begin position="119"/>
        <end position="131"/>
    </location>
</feature>
<feature type="compositionally biased region" description="Basic residues" evidence="12">
    <location>
        <begin position="919"/>
        <end position="931"/>
    </location>
</feature>
<name>A0A383WM21_TETOB</name>
<reference evidence="16 17" key="1">
    <citation type="submission" date="2016-10" db="EMBL/GenBank/DDBJ databases">
        <authorList>
            <person name="Cai Z."/>
        </authorList>
    </citation>
    <scope>NUCLEOTIDE SEQUENCE [LARGE SCALE GENOMIC DNA]</scope>
</reference>
<feature type="transmembrane region" description="Helical" evidence="13">
    <location>
        <begin position="7"/>
        <end position="26"/>
    </location>
</feature>
<feature type="domain" description="USP" evidence="14">
    <location>
        <begin position="171"/>
        <end position="483"/>
    </location>
</feature>
<dbReference type="PROSITE" id="PS50865">
    <property type="entry name" value="ZF_MYND_2"/>
    <property type="match status" value="1"/>
</dbReference>
<comment type="catalytic activity">
    <reaction evidence="1">
        <text>Thiol-dependent hydrolysis of ester, thioester, amide, peptide and isopeptide bonds formed by the C-terminal Gly of ubiquitin (a 76-residue protein attached to proteins as an intracellular targeting signal).</text>
        <dbReference type="EC" id="3.4.19.12"/>
    </reaction>
</comment>
<proteinExistence type="inferred from homology"/>
<dbReference type="Gene3D" id="3.90.70.10">
    <property type="entry name" value="Cysteine proteinases"/>
    <property type="match status" value="1"/>
</dbReference>
<dbReference type="GO" id="GO:0005829">
    <property type="term" value="C:cytosol"/>
    <property type="evidence" value="ECO:0007669"/>
    <property type="project" value="TreeGrafter"/>
</dbReference>
<keyword evidence="13" id="KW-0812">Transmembrane</keyword>
<keyword evidence="7" id="KW-0833">Ubl conjugation pathway</keyword>
<dbReference type="GO" id="GO:0005634">
    <property type="term" value="C:nucleus"/>
    <property type="evidence" value="ECO:0007669"/>
    <property type="project" value="TreeGrafter"/>
</dbReference>
<evidence type="ECO:0000256" key="13">
    <source>
        <dbReference type="SAM" id="Phobius"/>
    </source>
</evidence>
<dbReference type="SUPFAM" id="SSF54001">
    <property type="entry name" value="Cysteine proteinases"/>
    <property type="match status" value="1"/>
</dbReference>
<keyword evidence="9" id="KW-0788">Thiol protease</keyword>
<dbReference type="GO" id="GO:0004843">
    <property type="term" value="F:cysteine-type deubiquitinase activity"/>
    <property type="evidence" value="ECO:0007669"/>
    <property type="project" value="UniProtKB-EC"/>
</dbReference>
<evidence type="ECO:0000256" key="6">
    <source>
        <dbReference type="ARBA" id="ARBA00022771"/>
    </source>
</evidence>
<feature type="region of interest" description="Disordered" evidence="12">
    <location>
        <begin position="483"/>
        <end position="538"/>
    </location>
</feature>
<keyword evidence="5" id="KW-0479">Metal-binding</keyword>
<dbReference type="InterPro" id="IPR038765">
    <property type="entry name" value="Papain-like_cys_pep_sf"/>
</dbReference>
<feature type="compositionally biased region" description="Low complexity" evidence="12">
    <location>
        <begin position="868"/>
        <end position="886"/>
    </location>
</feature>
<keyword evidence="10" id="KW-0862">Zinc</keyword>
<keyword evidence="8" id="KW-0378">Hydrolase</keyword>
<dbReference type="Proteomes" id="UP000256970">
    <property type="component" value="Unassembled WGS sequence"/>
</dbReference>
<dbReference type="EC" id="3.4.19.12" evidence="3"/>
<dbReference type="Pfam" id="PF00443">
    <property type="entry name" value="UCH"/>
    <property type="match status" value="1"/>
</dbReference>
<dbReference type="Gene3D" id="6.10.140.2220">
    <property type="match status" value="1"/>
</dbReference>
<dbReference type="InterPro" id="IPR002893">
    <property type="entry name" value="Znf_MYND"/>
</dbReference>
<dbReference type="PANTHER" id="PTHR24006">
    <property type="entry name" value="UBIQUITIN CARBOXYL-TERMINAL HYDROLASE"/>
    <property type="match status" value="1"/>
</dbReference>
<dbReference type="SUPFAM" id="SSF144232">
    <property type="entry name" value="HIT/MYND zinc finger-like"/>
    <property type="match status" value="1"/>
</dbReference>
<evidence type="ECO:0000256" key="12">
    <source>
        <dbReference type="SAM" id="MobiDB-lite"/>
    </source>
</evidence>
<evidence type="ECO:0000256" key="2">
    <source>
        <dbReference type="ARBA" id="ARBA00009085"/>
    </source>
</evidence>
<evidence type="ECO:0000259" key="15">
    <source>
        <dbReference type="PROSITE" id="PS50865"/>
    </source>
</evidence>
<dbReference type="GO" id="GO:0008270">
    <property type="term" value="F:zinc ion binding"/>
    <property type="evidence" value="ECO:0007669"/>
    <property type="project" value="UniProtKB-KW"/>
</dbReference>
<keyword evidence="13" id="KW-0472">Membrane</keyword>
<feature type="region of interest" description="Disordered" evidence="12">
    <location>
        <begin position="856"/>
        <end position="931"/>
    </location>
</feature>
<keyword evidence="6 11" id="KW-0863">Zinc-finger</keyword>
<dbReference type="PANTHER" id="PTHR24006:SF758">
    <property type="entry name" value="UBIQUITIN CARBOXYL-TERMINAL HYDROLASE 36"/>
    <property type="match status" value="1"/>
</dbReference>
<keyword evidence="4" id="KW-0645">Protease</keyword>
<evidence type="ECO:0000313" key="16">
    <source>
        <dbReference type="EMBL" id="SZX78510.1"/>
    </source>
</evidence>
<accession>A0A383WM21</accession>
<evidence type="ECO:0000256" key="8">
    <source>
        <dbReference type="ARBA" id="ARBA00022801"/>
    </source>
</evidence>
<feature type="region of interest" description="Disordered" evidence="12">
    <location>
        <begin position="787"/>
        <end position="827"/>
    </location>
</feature>
<feature type="region of interest" description="Disordered" evidence="12">
    <location>
        <begin position="114"/>
        <end position="144"/>
    </location>
</feature>
<feature type="compositionally biased region" description="Gly residues" evidence="12">
    <location>
        <begin position="897"/>
        <end position="911"/>
    </location>
</feature>
<evidence type="ECO:0000256" key="4">
    <source>
        <dbReference type="ARBA" id="ARBA00022670"/>
    </source>
</evidence>
<feature type="region of interest" description="Disordered" evidence="12">
    <location>
        <begin position="602"/>
        <end position="652"/>
    </location>
</feature>
<evidence type="ECO:0000256" key="11">
    <source>
        <dbReference type="PROSITE-ProRule" id="PRU00134"/>
    </source>
</evidence>
<organism evidence="16 17">
    <name type="scientific">Tetradesmus obliquus</name>
    <name type="common">Green alga</name>
    <name type="synonym">Acutodesmus obliquus</name>
    <dbReference type="NCBI Taxonomy" id="3088"/>
    <lineage>
        <taxon>Eukaryota</taxon>
        <taxon>Viridiplantae</taxon>
        <taxon>Chlorophyta</taxon>
        <taxon>core chlorophytes</taxon>
        <taxon>Chlorophyceae</taxon>
        <taxon>CS clade</taxon>
        <taxon>Sphaeropleales</taxon>
        <taxon>Scenedesmaceae</taxon>
        <taxon>Tetradesmus</taxon>
    </lineage>
</organism>
<evidence type="ECO:0000259" key="14">
    <source>
        <dbReference type="PROSITE" id="PS50235"/>
    </source>
</evidence>
<keyword evidence="17" id="KW-1185">Reference proteome</keyword>
<gene>
    <name evidence="16" type="ORF">BQ4739_LOCUS18788</name>
</gene>
<dbReference type="InterPro" id="IPR018200">
    <property type="entry name" value="USP_CS"/>
</dbReference>
<dbReference type="Pfam" id="PF01753">
    <property type="entry name" value="zf-MYND"/>
    <property type="match status" value="1"/>
</dbReference>
<dbReference type="AlphaFoldDB" id="A0A383WM21"/>
<protein>
    <recommendedName>
        <fullName evidence="3">ubiquitinyl hydrolase 1</fullName>
        <ecNumber evidence="3">3.4.19.12</ecNumber>
    </recommendedName>
</protein>
<evidence type="ECO:0000313" key="17">
    <source>
        <dbReference type="Proteomes" id="UP000256970"/>
    </source>
</evidence>
<feature type="compositionally biased region" description="Low complexity" evidence="12">
    <location>
        <begin position="811"/>
        <end position="827"/>
    </location>
</feature>
<evidence type="ECO:0000256" key="1">
    <source>
        <dbReference type="ARBA" id="ARBA00000707"/>
    </source>
</evidence>
<evidence type="ECO:0000256" key="9">
    <source>
        <dbReference type="ARBA" id="ARBA00022807"/>
    </source>
</evidence>
<dbReference type="GO" id="GO:0016579">
    <property type="term" value="P:protein deubiquitination"/>
    <property type="evidence" value="ECO:0007669"/>
    <property type="project" value="InterPro"/>
</dbReference>
<evidence type="ECO:0000256" key="7">
    <source>
        <dbReference type="ARBA" id="ARBA00022786"/>
    </source>
</evidence>
<feature type="compositionally biased region" description="Low complexity" evidence="12">
    <location>
        <begin position="602"/>
        <end position="613"/>
    </location>
</feature>
<dbReference type="InterPro" id="IPR028889">
    <property type="entry name" value="USP"/>
</dbReference>
<dbReference type="InterPro" id="IPR050164">
    <property type="entry name" value="Peptidase_C19"/>
</dbReference>
<evidence type="ECO:0000256" key="3">
    <source>
        <dbReference type="ARBA" id="ARBA00012759"/>
    </source>
</evidence>
<feature type="compositionally biased region" description="Low complexity" evidence="12">
    <location>
        <begin position="621"/>
        <end position="630"/>
    </location>
</feature>
<feature type="domain" description="MYND-type" evidence="15">
    <location>
        <begin position="65"/>
        <end position="102"/>
    </location>
</feature>
<evidence type="ECO:0000256" key="10">
    <source>
        <dbReference type="ARBA" id="ARBA00022833"/>
    </source>
</evidence>
<feature type="compositionally biased region" description="Low complexity" evidence="12">
    <location>
        <begin position="502"/>
        <end position="530"/>
    </location>
</feature>
<dbReference type="EMBL" id="FNXT01001323">
    <property type="protein sequence ID" value="SZX78510.1"/>
    <property type="molecule type" value="Genomic_DNA"/>
</dbReference>
<dbReference type="PROSITE" id="PS00972">
    <property type="entry name" value="USP_1"/>
    <property type="match status" value="1"/>
</dbReference>
<feature type="compositionally biased region" description="Low complexity" evidence="12">
    <location>
        <begin position="787"/>
        <end position="803"/>
    </location>
</feature>
<evidence type="ECO:0000256" key="5">
    <source>
        <dbReference type="ARBA" id="ARBA00022723"/>
    </source>
</evidence>
<comment type="similarity">
    <text evidence="2">Belongs to the peptidase C19 family.</text>
</comment>
<dbReference type="PROSITE" id="PS50235">
    <property type="entry name" value="USP_3"/>
    <property type="match status" value="1"/>
</dbReference>